<dbReference type="Gene3D" id="2.60.120.10">
    <property type="entry name" value="Jelly Rolls"/>
    <property type="match status" value="1"/>
</dbReference>
<evidence type="ECO:0000313" key="3">
    <source>
        <dbReference type="Proteomes" id="UP000005632"/>
    </source>
</evidence>
<protein>
    <submittedName>
        <fullName evidence="2">Cupin domain-containing protein</fullName>
    </submittedName>
</protein>
<dbReference type="AlphaFoldDB" id="G8QWX8"/>
<dbReference type="Proteomes" id="UP000005632">
    <property type="component" value="Chromosome"/>
</dbReference>
<dbReference type="Pfam" id="PF07883">
    <property type="entry name" value="Cupin_2"/>
    <property type="match status" value="1"/>
</dbReference>
<feature type="domain" description="Cupin type-2" evidence="1">
    <location>
        <begin position="34"/>
        <end position="94"/>
    </location>
</feature>
<keyword evidence="3" id="KW-1185">Reference proteome</keyword>
<dbReference type="InterPro" id="IPR011051">
    <property type="entry name" value="RmlC_Cupin_sf"/>
</dbReference>
<dbReference type="PANTHER" id="PTHR40112:SF1">
    <property type="entry name" value="H2HPP ISOMERASE"/>
    <property type="match status" value="1"/>
</dbReference>
<dbReference type="HOGENOM" id="CLU_134269_1_1_12"/>
<dbReference type="SUPFAM" id="SSF51182">
    <property type="entry name" value="RmlC-like cupins"/>
    <property type="match status" value="1"/>
</dbReference>
<dbReference type="eggNOG" id="COG1917">
    <property type="taxonomic scope" value="Bacteria"/>
</dbReference>
<dbReference type="RefSeq" id="WP_014270325.1">
    <property type="nucleotide sequence ID" value="NC_016633.1"/>
</dbReference>
<evidence type="ECO:0000313" key="2">
    <source>
        <dbReference type="EMBL" id="AEV29482.1"/>
    </source>
</evidence>
<dbReference type="PANTHER" id="PTHR40112">
    <property type="entry name" value="H2HPP ISOMERASE"/>
    <property type="match status" value="1"/>
</dbReference>
<name>G8QWX8_SPHPG</name>
<accession>G8QWX8</accession>
<dbReference type="CDD" id="cd02238">
    <property type="entry name" value="cupin_KdgF"/>
    <property type="match status" value="1"/>
</dbReference>
<dbReference type="KEGG" id="sgp:SpiGrapes_1680"/>
<reference evidence="2 3" key="1">
    <citation type="submission" date="2011-11" db="EMBL/GenBank/DDBJ databases">
        <title>Complete sequence of Spirochaeta sp. grapes.</title>
        <authorList>
            <consortium name="US DOE Joint Genome Institute"/>
            <person name="Lucas S."/>
            <person name="Han J."/>
            <person name="Lapidus A."/>
            <person name="Cheng J.-F."/>
            <person name="Goodwin L."/>
            <person name="Pitluck S."/>
            <person name="Peters L."/>
            <person name="Ovchinnikova G."/>
            <person name="Munk A.C."/>
            <person name="Detter J.C."/>
            <person name="Han C."/>
            <person name="Tapia R."/>
            <person name="Land M."/>
            <person name="Hauser L."/>
            <person name="Kyrpides N."/>
            <person name="Ivanova N."/>
            <person name="Pagani I."/>
            <person name="Ritalahtilisa K."/>
            <person name="Loeffler F."/>
            <person name="Woyke T."/>
        </authorList>
    </citation>
    <scope>NUCLEOTIDE SEQUENCE [LARGE SCALE GENOMIC DNA]</scope>
    <source>
        <strain evidence="3">ATCC BAA-1885 / DSM 22778 / Grapes</strain>
    </source>
</reference>
<dbReference type="OrthoDB" id="9811153at2"/>
<dbReference type="InterPro" id="IPR013096">
    <property type="entry name" value="Cupin_2"/>
</dbReference>
<proteinExistence type="predicted"/>
<dbReference type="InterPro" id="IPR025499">
    <property type="entry name" value="KdgF"/>
</dbReference>
<dbReference type="STRING" id="158190.SpiGrapes_1680"/>
<dbReference type="InterPro" id="IPR014710">
    <property type="entry name" value="RmlC-like_jellyroll"/>
</dbReference>
<dbReference type="InterPro" id="IPR052535">
    <property type="entry name" value="Bacilysin_H2HPP_isomerase"/>
</dbReference>
<dbReference type="PIRSF" id="PIRSF029883">
    <property type="entry name" value="KdgF"/>
    <property type="match status" value="1"/>
</dbReference>
<sequence>METVQFNEKVPLQDVGNGVSRKLLAYSERLMPVEVHFEKGATGAVHQHEHQQATYVLEGVFEFTKNGIPIIVKKGDSLLFEENEPHGARCLEKGAVLDIFTPYRKDFV</sequence>
<evidence type="ECO:0000259" key="1">
    <source>
        <dbReference type="Pfam" id="PF07883"/>
    </source>
</evidence>
<organism evidence="2 3">
    <name type="scientific">Sphaerochaeta pleomorpha (strain ATCC BAA-1885 / DSM 22778 / Grapes)</name>
    <dbReference type="NCBI Taxonomy" id="158190"/>
    <lineage>
        <taxon>Bacteria</taxon>
        <taxon>Pseudomonadati</taxon>
        <taxon>Spirochaetota</taxon>
        <taxon>Spirochaetia</taxon>
        <taxon>Spirochaetales</taxon>
        <taxon>Sphaerochaetaceae</taxon>
        <taxon>Sphaerochaeta</taxon>
    </lineage>
</organism>
<dbReference type="EMBL" id="CP003155">
    <property type="protein sequence ID" value="AEV29482.1"/>
    <property type="molecule type" value="Genomic_DNA"/>
</dbReference>
<gene>
    <name evidence="2" type="ordered locus">SpiGrapes_1680</name>
</gene>